<dbReference type="PROSITE" id="PS00855">
    <property type="entry name" value="SPASE_II"/>
    <property type="match status" value="1"/>
</dbReference>
<dbReference type="KEGG" id="dli:dnl_26720"/>
<evidence type="ECO:0000256" key="8">
    <source>
        <dbReference type="ARBA" id="ARBA00023136"/>
    </source>
</evidence>
<dbReference type="AlphaFoldDB" id="A0A975B832"/>
<dbReference type="PANTHER" id="PTHR33695">
    <property type="entry name" value="LIPOPROTEIN SIGNAL PEPTIDASE"/>
    <property type="match status" value="1"/>
</dbReference>
<evidence type="ECO:0000256" key="7">
    <source>
        <dbReference type="ARBA" id="ARBA00022989"/>
    </source>
</evidence>
<dbReference type="EC" id="3.4.23.36" evidence="9"/>
<keyword evidence="12" id="KW-0449">Lipoprotein</keyword>
<dbReference type="PANTHER" id="PTHR33695:SF1">
    <property type="entry name" value="LIPOPROTEIN SIGNAL PEPTIDASE"/>
    <property type="match status" value="1"/>
</dbReference>
<feature type="active site" evidence="9">
    <location>
        <position position="131"/>
    </location>
</feature>
<comment type="similarity">
    <text evidence="1 9 11">Belongs to the peptidase A8 family.</text>
</comment>
<evidence type="ECO:0000313" key="13">
    <source>
        <dbReference type="Proteomes" id="UP000663720"/>
    </source>
</evidence>
<evidence type="ECO:0000256" key="9">
    <source>
        <dbReference type="HAMAP-Rule" id="MF_00161"/>
    </source>
</evidence>
<dbReference type="NCBIfam" id="TIGR00077">
    <property type="entry name" value="lspA"/>
    <property type="match status" value="1"/>
</dbReference>
<reference evidence="12" key="1">
    <citation type="journal article" date="2021" name="Microb. Physiol.">
        <title>Proteogenomic Insights into the Physiology of Marine, Sulfate-Reducing, Filamentous Desulfonema limicola and Desulfonema magnum.</title>
        <authorList>
            <person name="Schnaars V."/>
            <person name="Wohlbrand L."/>
            <person name="Scheve S."/>
            <person name="Hinrichs C."/>
            <person name="Reinhardt R."/>
            <person name="Rabus R."/>
        </authorList>
    </citation>
    <scope>NUCLEOTIDE SEQUENCE</scope>
    <source>
        <strain evidence="12">5ac10</strain>
    </source>
</reference>
<keyword evidence="3 9" id="KW-0645">Protease</keyword>
<evidence type="ECO:0000256" key="1">
    <source>
        <dbReference type="ARBA" id="ARBA00006139"/>
    </source>
</evidence>
<accession>A0A975B832</accession>
<keyword evidence="6 9" id="KW-0378">Hydrolase</keyword>
<keyword evidence="7 9" id="KW-1133">Transmembrane helix</keyword>
<comment type="catalytic activity">
    <reaction evidence="9 10">
        <text>Release of signal peptides from bacterial membrane prolipoproteins. Hydrolyzes -Xaa-Yaa-Zaa-|-(S,diacylglyceryl)Cys-, in which Xaa is hydrophobic (preferably Leu), and Yaa (Ala or Ser) and Zaa (Gly or Ala) have small, neutral side chains.</text>
        <dbReference type="EC" id="3.4.23.36"/>
    </reaction>
</comment>
<evidence type="ECO:0000256" key="3">
    <source>
        <dbReference type="ARBA" id="ARBA00022670"/>
    </source>
</evidence>
<comment type="subcellular location">
    <subcellularLocation>
        <location evidence="9">Cell membrane</location>
        <topology evidence="9">Multi-pass membrane protein</topology>
    </subcellularLocation>
</comment>
<dbReference type="Pfam" id="PF01252">
    <property type="entry name" value="Peptidase_A8"/>
    <property type="match status" value="1"/>
</dbReference>
<evidence type="ECO:0000256" key="10">
    <source>
        <dbReference type="RuleBase" id="RU000594"/>
    </source>
</evidence>
<dbReference type="InterPro" id="IPR001872">
    <property type="entry name" value="Peptidase_A8"/>
</dbReference>
<evidence type="ECO:0000256" key="6">
    <source>
        <dbReference type="ARBA" id="ARBA00022801"/>
    </source>
</evidence>
<keyword evidence="4 9" id="KW-0812">Transmembrane</keyword>
<dbReference type="EMBL" id="CP061799">
    <property type="protein sequence ID" value="QTA80372.1"/>
    <property type="molecule type" value="Genomic_DNA"/>
</dbReference>
<evidence type="ECO:0000256" key="4">
    <source>
        <dbReference type="ARBA" id="ARBA00022692"/>
    </source>
</evidence>
<dbReference type="RefSeq" id="WP_207692026.1">
    <property type="nucleotide sequence ID" value="NZ_CP061799.1"/>
</dbReference>
<keyword evidence="2 9" id="KW-1003">Cell membrane</keyword>
<feature type="transmembrane region" description="Helical" evidence="9">
    <location>
        <begin position="142"/>
        <end position="165"/>
    </location>
</feature>
<evidence type="ECO:0000313" key="12">
    <source>
        <dbReference type="EMBL" id="QTA80372.1"/>
    </source>
</evidence>
<keyword evidence="8 9" id="KW-0472">Membrane</keyword>
<organism evidence="12 13">
    <name type="scientific">Desulfonema limicola</name>
    <dbReference type="NCBI Taxonomy" id="45656"/>
    <lineage>
        <taxon>Bacteria</taxon>
        <taxon>Pseudomonadati</taxon>
        <taxon>Thermodesulfobacteriota</taxon>
        <taxon>Desulfobacteria</taxon>
        <taxon>Desulfobacterales</taxon>
        <taxon>Desulfococcaceae</taxon>
        <taxon>Desulfonema</taxon>
    </lineage>
</organism>
<dbReference type="PRINTS" id="PR00781">
    <property type="entry name" value="LIPOSIGPTASE"/>
</dbReference>
<keyword evidence="13" id="KW-1185">Reference proteome</keyword>
<dbReference type="GO" id="GO:0005886">
    <property type="term" value="C:plasma membrane"/>
    <property type="evidence" value="ECO:0007669"/>
    <property type="project" value="UniProtKB-SubCell"/>
</dbReference>
<name>A0A975B832_9BACT</name>
<comment type="pathway">
    <text evidence="9">Protein modification; lipoprotein biosynthesis (signal peptide cleavage).</text>
</comment>
<evidence type="ECO:0000256" key="5">
    <source>
        <dbReference type="ARBA" id="ARBA00022750"/>
    </source>
</evidence>
<feature type="transmembrane region" description="Helical" evidence="9">
    <location>
        <begin position="102"/>
        <end position="121"/>
    </location>
</feature>
<gene>
    <name evidence="12" type="primary">ispA</name>
    <name evidence="9" type="synonym">lspA</name>
    <name evidence="12" type="ORF">dnl_26720</name>
</gene>
<feature type="transmembrane region" description="Helical" evidence="9">
    <location>
        <begin position="78"/>
        <end position="96"/>
    </location>
</feature>
<feature type="active site" evidence="9">
    <location>
        <position position="149"/>
    </location>
</feature>
<feature type="transmembrane region" description="Helical" evidence="9">
    <location>
        <begin position="15"/>
        <end position="36"/>
    </location>
</feature>
<dbReference type="GO" id="GO:0006508">
    <property type="term" value="P:proteolysis"/>
    <property type="evidence" value="ECO:0007669"/>
    <property type="project" value="UniProtKB-KW"/>
</dbReference>
<dbReference type="Proteomes" id="UP000663720">
    <property type="component" value="Chromosome"/>
</dbReference>
<evidence type="ECO:0000256" key="11">
    <source>
        <dbReference type="RuleBase" id="RU004181"/>
    </source>
</evidence>
<dbReference type="HAMAP" id="MF_00161">
    <property type="entry name" value="LspA"/>
    <property type="match status" value="1"/>
</dbReference>
<protein>
    <recommendedName>
        <fullName evidence="9">Lipoprotein signal peptidase</fullName>
        <ecNumber evidence="9">3.4.23.36</ecNumber>
    </recommendedName>
    <alternativeName>
        <fullName evidence="9">Prolipoprotein signal peptidase</fullName>
    </alternativeName>
    <alternativeName>
        <fullName evidence="9">Signal peptidase II</fullName>
        <shortName evidence="9">SPase II</shortName>
    </alternativeName>
</protein>
<evidence type="ECO:0000256" key="2">
    <source>
        <dbReference type="ARBA" id="ARBA00022475"/>
    </source>
</evidence>
<dbReference type="GO" id="GO:0004190">
    <property type="term" value="F:aspartic-type endopeptidase activity"/>
    <property type="evidence" value="ECO:0007669"/>
    <property type="project" value="UniProtKB-UniRule"/>
</dbReference>
<proteinExistence type="inferred from homology"/>
<comment type="function">
    <text evidence="9 10">This protein specifically catalyzes the removal of signal peptides from prolipoproteins.</text>
</comment>
<keyword evidence="5 9" id="KW-0064">Aspartyl protease</keyword>
<sequence length="170" mass="18937">MEQIKTTASFDKGKYIKLILIAGTIVILDQITKYIILESMHLYESIQVIPGLFSITHIHNPGGAFGLFANQSPVVRKIVFLFMSSAAVCFVLWFYHNTPKSHPWLAGGLALIFGGAVGNLIDRFRFGKVVDFLDFYLGTAHWPAFNIADSAISIGVAIFVIHIFFNKMPE</sequence>